<dbReference type="GeneID" id="9743974"/>
<dbReference type="OrthoDB" id="24039at2157"/>
<feature type="transmembrane region" description="Helical" evidence="1">
    <location>
        <begin position="7"/>
        <end position="26"/>
    </location>
</feature>
<dbReference type="PROSITE" id="PS50983">
    <property type="entry name" value="FE_B12_PBP"/>
    <property type="match status" value="1"/>
</dbReference>
<evidence type="ECO:0000259" key="2">
    <source>
        <dbReference type="PROSITE" id="PS50983"/>
    </source>
</evidence>
<reference evidence="3 4" key="1">
    <citation type="journal article" date="2010" name="Stand. Genomic Sci.">
        <title>Complete genome sequence of Methanoplanus petrolearius type strain (SEBR 4847).</title>
        <authorList>
            <person name="Brambilla E."/>
            <person name="Djao O.D."/>
            <person name="Daligault H."/>
            <person name="Lapidus A."/>
            <person name="Lucas S."/>
            <person name="Hammon N."/>
            <person name="Nolan M."/>
            <person name="Tice H."/>
            <person name="Cheng J.F."/>
            <person name="Han C."/>
            <person name="Tapia R."/>
            <person name="Goodwin L."/>
            <person name="Pitluck S."/>
            <person name="Liolios K."/>
            <person name="Ivanova N."/>
            <person name="Mavromatis K."/>
            <person name="Mikhailova N."/>
            <person name="Pati A."/>
            <person name="Chen A."/>
            <person name="Palaniappan K."/>
            <person name="Land M."/>
            <person name="Hauser L."/>
            <person name="Chang Y.J."/>
            <person name="Jeffries C.D."/>
            <person name="Rohde M."/>
            <person name="Spring S."/>
            <person name="Sikorski J."/>
            <person name="Goker M."/>
            <person name="Woyke T."/>
            <person name="Bristow J."/>
            <person name="Eisen J.A."/>
            <person name="Markowitz V."/>
            <person name="Hugenholtz P."/>
            <person name="Kyrpides N.C."/>
            <person name="Klenk H.P."/>
        </authorList>
    </citation>
    <scope>NUCLEOTIDE SEQUENCE [LARGE SCALE GENOMIC DNA]</scope>
    <source>
        <strain evidence="4">DSM 11571 / OCM 486 / SEBR 4847</strain>
    </source>
</reference>
<dbReference type="RefSeq" id="WP_013329438.1">
    <property type="nucleotide sequence ID" value="NC_014507.1"/>
</dbReference>
<dbReference type="Gene3D" id="3.40.50.1980">
    <property type="entry name" value="Nitrogenase molybdenum iron protein domain"/>
    <property type="match status" value="2"/>
</dbReference>
<protein>
    <submittedName>
        <fullName evidence="3">Periplasmic binding protein</fullName>
    </submittedName>
</protein>
<accession>E1RG26</accession>
<dbReference type="Pfam" id="PF01497">
    <property type="entry name" value="Peripla_BP_2"/>
    <property type="match status" value="1"/>
</dbReference>
<gene>
    <name evidence="3" type="ordered locus">Mpet_1504</name>
</gene>
<dbReference type="InterPro" id="IPR050902">
    <property type="entry name" value="ABC_Transporter_SBP"/>
</dbReference>
<dbReference type="eggNOG" id="arCOG03304">
    <property type="taxonomic scope" value="Archaea"/>
</dbReference>
<name>E1RG26_METP4</name>
<dbReference type="SUPFAM" id="SSF53807">
    <property type="entry name" value="Helical backbone' metal receptor"/>
    <property type="match status" value="1"/>
</dbReference>
<keyword evidence="1" id="KW-0472">Membrane</keyword>
<proteinExistence type="predicted"/>
<evidence type="ECO:0000313" key="3">
    <source>
        <dbReference type="EMBL" id="ADN36261.1"/>
    </source>
</evidence>
<organism evidence="3 4">
    <name type="scientific">Methanolacinia petrolearia (strain DSM 11571 / OCM 486 / SEBR 4847)</name>
    <name type="common">Methanoplanus petrolearius</name>
    <dbReference type="NCBI Taxonomy" id="679926"/>
    <lineage>
        <taxon>Archaea</taxon>
        <taxon>Methanobacteriati</taxon>
        <taxon>Methanobacteriota</taxon>
        <taxon>Stenosarchaea group</taxon>
        <taxon>Methanomicrobia</taxon>
        <taxon>Methanomicrobiales</taxon>
        <taxon>Methanomicrobiaceae</taxon>
        <taxon>Methanolacinia</taxon>
    </lineage>
</organism>
<dbReference type="InterPro" id="IPR002491">
    <property type="entry name" value="ABC_transptr_periplasmic_BD"/>
</dbReference>
<dbReference type="KEGG" id="mpi:Mpet_1504"/>
<dbReference type="PANTHER" id="PTHR30535:SF34">
    <property type="entry name" value="MOLYBDATE-BINDING PROTEIN MOLA"/>
    <property type="match status" value="1"/>
</dbReference>
<dbReference type="HOGENOM" id="CLU_038034_2_0_2"/>
<dbReference type="Proteomes" id="UP000006565">
    <property type="component" value="Chromosome"/>
</dbReference>
<dbReference type="AlphaFoldDB" id="E1RG26"/>
<evidence type="ECO:0000256" key="1">
    <source>
        <dbReference type="SAM" id="Phobius"/>
    </source>
</evidence>
<keyword evidence="4" id="KW-1185">Reference proteome</keyword>
<dbReference type="STRING" id="679926.Mpet_1504"/>
<dbReference type="EMBL" id="CP002117">
    <property type="protein sequence ID" value="ADN36261.1"/>
    <property type="molecule type" value="Genomic_DNA"/>
</dbReference>
<sequence precursor="true">MFQKPGIFIAIFLVVVAMTAAILLLTTGEEENEALQAEDRITITDAYGREVTLDGPAERVAYSHHSLSDSLRLIGAWDQVVGRDANIDDEHLFPGFEDIPEISQKMNAMDLNYEEIVEIHPDVLILPKFDWYTGADDIIQTLEPDIPVVFLNTLDPSPEIFNETIQKLGLITGNEERADEYLEFYNGVYDTIVSKTSLVDPEDRPRVFFRGIGKTSADQIVTYGKDMEWFQNFLDAAGAENVAKDLPISYGDVDREWLLEQDIDVIVVKCWEERYPGVFGYSATDRGEAIAGAEEIRNAIMEMDVFSNTDAVRNGDVYLFDDSMDATQRNIVGLAYLAKWLYPEEFSDLDPEAVHQEYISRFMEADYNLSQSGLFAYPAEAVV</sequence>
<evidence type="ECO:0000313" key="4">
    <source>
        <dbReference type="Proteomes" id="UP000006565"/>
    </source>
</evidence>
<keyword evidence="1" id="KW-1133">Transmembrane helix</keyword>
<feature type="domain" description="Fe/B12 periplasmic-binding" evidence="2">
    <location>
        <begin position="59"/>
        <end position="349"/>
    </location>
</feature>
<keyword evidence="1" id="KW-0812">Transmembrane</keyword>
<dbReference type="PANTHER" id="PTHR30535">
    <property type="entry name" value="VITAMIN B12-BINDING PROTEIN"/>
    <property type="match status" value="1"/>
</dbReference>